<dbReference type="PRINTS" id="PR00344">
    <property type="entry name" value="BCTRLSENSOR"/>
</dbReference>
<accession>A0A2I8VG32</accession>
<dbReference type="PANTHER" id="PTHR44936:SF10">
    <property type="entry name" value="SENSOR PROTEIN RSTB"/>
    <property type="match status" value="1"/>
</dbReference>
<evidence type="ECO:0000259" key="15">
    <source>
        <dbReference type="PROSITE" id="PS50885"/>
    </source>
</evidence>
<dbReference type="GO" id="GO:0005886">
    <property type="term" value="C:plasma membrane"/>
    <property type="evidence" value="ECO:0007669"/>
    <property type="project" value="UniProtKB-SubCell"/>
</dbReference>
<evidence type="ECO:0000313" key="16">
    <source>
        <dbReference type="EMBL" id="AUV80878.1"/>
    </source>
</evidence>
<dbReference type="Gene3D" id="3.30.450.20">
    <property type="entry name" value="PAS domain"/>
    <property type="match status" value="1"/>
</dbReference>
<dbReference type="GO" id="GO:0000155">
    <property type="term" value="F:phosphorelay sensor kinase activity"/>
    <property type="evidence" value="ECO:0007669"/>
    <property type="project" value="InterPro"/>
</dbReference>
<evidence type="ECO:0000313" key="17">
    <source>
        <dbReference type="Proteomes" id="UP000236584"/>
    </source>
</evidence>
<dbReference type="InterPro" id="IPR036890">
    <property type="entry name" value="HATPase_C_sf"/>
</dbReference>
<dbReference type="EMBL" id="CP026309">
    <property type="protein sequence ID" value="AUV80878.1"/>
    <property type="molecule type" value="Genomic_DNA"/>
</dbReference>
<keyword evidence="17" id="KW-1185">Reference proteome</keyword>
<dbReference type="Pfam" id="PF02518">
    <property type="entry name" value="HATPase_c"/>
    <property type="match status" value="1"/>
</dbReference>
<dbReference type="KEGG" id="srub:C2R22_03725"/>
<evidence type="ECO:0000256" key="10">
    <source>
        <dbReference type="ARBA" id="ARBA00022840"/>
    </source>
</evidence>
<evidence type="ECO:0000256" key="5">
    <source>
        <dbReference type="ARBA" id="ARBA00022553"/>
    </source>
</evidence>
<dbReference type="SUPFAM" id="SSF47384">
    <property type="entry name" value="Homodimeric domain of signal transducing histidine kinase"/>
    <property type="match status" value="1"/>
</dbReference>
<keyword evidence="8" id="KW-0547">Nucleotide-binding</keyword>
<evidence type="ECO:0000256" key="8">
    <source>
        <dbReference type="ARBA" id="ARBA00022741"/>
    </source>
</evidence>
<dbReference type="InterPro" id="IPR003594">
    <property type="entry name" value="HATPase_dom"/>
</dbReference>
<dbReference type="SMART" id="SM00387">
    <property type="entry name" value="HATPase_c"/>
    <property type="match status" value="1"/>
</dbReference>
<keyword evidence="12" id="KW-0472">Membrane</keyword>
<dbReference type="PROSITE" id="PS50109">
    <property type="entry name" value="HIS_KIN"/>
    <property type="match status" value="1"/>
</dbReference>
<evidence type="ECO:0000256" key="3">
    <source>
        <dbReference type="ARBA" id="ARBA00012438"/>
    </source>
</evidence>
<keyword evidence="13" id="KW-0807">Transducer</keyword>
<dbReference type="RefSeq" id="WP_103424565.1">
    <property type="nucleotide sequence ID" value="NZ_CP026309.1"/>
</dbReference>
<keyword evidence="6" id="KW-0808">Transferase</keyword>
<comment type="subcellular location">
    <subcellularLocation>
        <location evidence="2">Cell membrane</location>
        <topology evidence="2">Multi-pass membrane protein</topology>
    </subcellularLocation>
</comment>
<keyword evidence="11" id="KW-1133">Transmembrane helix</keyword>
<evidence type="ECO:0000256" key="11">
    <source>
        <dbReference type="ARBA" id="ARBA00022989"/>
    </source>
</evidence>
<dbReference type="GeneID" id="35591168"/>
<dbReference type="PANTHER" id="PTHR44936">
    <property type="entry name" value="SENSOR PROTEIN CREC"/>
    <property type="match status" value="1"/>
</dbReference>
<keyword evidence="7" id="KW-0812">Transmembrane</keyword>
<gene>
    <name evidence="16" type="ORF">C2R22_03725</name>
</gene>
<dbReference type="InterPro" id="IPR004358">
    <property type="entry name" value="Sig_transdc_His_kin-like_C"/>
</dbReference>
<evidence type="ECO:0000256" key="4">
    <source>
        <dbReference type="ARBA" id="ARBA00022475"/>
    </source>
</evidence>
<evidence type="ECO:0000256" key="12">
    <source>
        <dbReference type="ARBA" id="ARBA00023136"/>
    </source>
</evidence>
<dbReference type="Gene3D" id="3.30.565.10">
    <property type="entry name" value="Histidine kinase-like ATPase, C-terminal domain"/>
    <property type="match status" value="1"/>
</dbReference>
<keyword evidence="5" id="KW-0597">Phosphoprotein</keyword>
<proteinExistence type="predicted"/>
<sequence length="602" mass="66110">MRLRSKFAIVIILVTLTLSVSVFTAVDLYRRDAVEESRVAVNETATRTANQIDASVRERQDYLGLVASRSEAHQFDQSGQFLDALVLNSRFYAAQIVATNGTVIAFRGDITAQQRRAVLGSNRSTEPYVKAALDGRSFVGEGEAVDETDRHVLVFSTPIFEDGEIAGVLAGAVYLDTQTAFDALPPLETSRQTVRVVGNGTELYEGDQQFTASIEASATVDATGWTVTVVRDRSRLDARLHRLELFQAGQLGVVLVVMAGLGYWQYVASLRQTERLLGGFDDIGSGNYDRTVSLEGGTEWEQISDGFNDLASTLQARETALRRRTQRLEVMYRVVRHNLRNQLTVLLTYADVIAEVTNDEEIRRAAQSIGDAGQTLTHLSERARQIETALADDQTPSRIEVNEIVSDVVADLRETYPTVEIETSLAEDRWAHALPSLRMAIESVCENACQHNDAEEPHVEVTVATVDGTSARGTRPTELTRTGTVDDSVQRADQDRKADGETVWKDGVVDSDTDRWVRIVIADNGPGLPEQDRTAITEGRETELEHASGLGLWLAHWLADRSGGHLRFHDASPRGTVVELLLPRAAATTPTHGPDGESGGER</sequence>
<name>A0A2I8VG32_9EURY</name>
<dbReference type="Proteomes" id="UP000236584">
    <property type="component" value="Chromosome"/>
</dbReference>
<evidence type="ECO:0000259" key="14">
    <source>
        <dbReference type="PROSITE" id="PS50109"/>
    </source>
</evidence>
<reference evidence="16 17" key="1">
    <citation type="submission" date="2018-01" db="EMBL/GenBank/DDBJ databases">
        <title>Complete genome sequence of Salinigranum rubrum GX10T, an extremely halophilic archaeon isolated from a marine solar saltern.</title>
        <authorList>
            <person name="Han S."/>
        </authorList>
    </citation>
    <scope>NUCLEOTIDE SEQUENCE [LARGE SCALE GENOMIC DNA]</scope>
    <source>
        <strain evidence="16 17">GX10</strain>
    </source>
</reference>
<dbReference type="AlphaFoldDB" id="A0A2I8VG32"/>
<evidence type="ECO:0000256" key="7">
    <source>
        <dbReference type="ARBA" id="ARBA00022692"/>
    </source>
</evidence>
<dbReference type="Gene3D" id="1.10.287.130">
    <property type="match status" value="1"/>
</dbReference>
<dbReference type="InterPro" id="IPR050980">
    <property type="entry name" value="2C_sensor_his_kinase"/>
</dbReference>
<protein>
    <recommendedName>
        <fullName evidence="3">histidine kinase</fullName>
        <ecNumber evidence="3">2.7.13.3</ecNumber>
    </recommendedName>
</protein>
<keyword evidence="4" id="KW-1003">Cell membrane</keyword>
<dbReference type="InterPro" id="IPR036097">
    <property type="entry name" value="HisK_dim/P_sf"/>
</dbReference>
<organism evidence="16 17">
    <name type="scientific">Salinigranum rubrum</name>
    <dbReference type="NCBI Taxonomy" id="755307"/>
    <lineage>
        <taxon>Archaea</taxon>
        <taxon>Methanobacteriati</taxon>
        <taxon>Methanobacteriota</taxon>
        <taxon>Stenosarchaea group</taxon>
        <taxon>Halobacteria</taxon>
        <taxon>Halobacteriales</taxon>
        <taxon>Haloferacaceae</taxon>
        <taxon>Salinigranum</taxon>
    </lineage>
</organism>
<comment type="catalytic activity">
    <reaction evidence="1">
        <text>ATP + protein L-histidine = ADP + protein N-phospho-L-histidine.</text>
        <dbReference type="EC" id="2.7.13.3"/>
    </reaction>
</comment>
<dbReference type="OrthoDB" id="3369at2157"/>
<keyword evidence="9 16" id="KW-0418">Kinase</keyword>
<dbReference type="InterPro" id="IPR033479">
    <property type="entry name" value="dCache_1"/>
</dbReference>
<dbReference type="PROSITE" id="PS50885">
    <property type="entry name" value="HAMP"/>
    <property type="match status" value="1"/>
</dbReference>
<evidence type="ECO:0000256" key="6">
    <source>
        <dbReference type="ARBA" id="ARBA00022679"/>
    </source>
</evidence>
<dbReference type="SUPFAM" id="SSF55874">
    <property type="entry name" value="ATPase domain of HSP90 chaperone/DNA topoisomerase II/histidine kinase"/>
    <property type="match status" value="1"/>
</dbReference>
<evidence type="ECO:0000256" key="13">
    <source>
        <dbReference type="ARBA" id="ARBA00023224"/>
    </source>
</evidence>
<keyword evidence="10" id="KW-0067">ATP-binding</keyword>
<evidence type="ECO:0000256" key="2">
    <source>
        <dbReference type="ARBA" id="ARBA00004651"/>
    </source>
</evidence>
<evidence type="ECO:0000256" key="9">
    <source>
        <dbReference type="ARBA" id="ARBA00022777"/>
    </source>
</evidence>
<dbReference type="GO" id="GO:0005524">
    <property type="term" value="F:ATP binding"/>
    <property type="evidence" value="ECO:0007669"/>
    <property type="project" value="UniProtKB-KW"/>
</dbReference>
<feature type="domain" description="Histidine kinase" evidence="14">
    <location>
        <begin position="334"/>
        <end position="586"/>
    </location>
</feature>
<dbReference type="InterPro" id="IPR003660">
    <property type="entry name" value="HAMP_dom"/>
</dbReference>
<feature type="domain" description="HAMP" evidence="15">
    <location>
        <begin position="270"/>
        <end position="319"/>
    </location>
</feature>
<dbReference type="Pfam" id="PF02743">
    <property type="entry name" value="dCache_1"/>
    <property type="match status" value="1"/>
</dbReference>
<evidence type="ECO:0000256" key="1">
    <source>
        <dbReference type="ARBA" id="ARBA00000085"/>
    </source>
</evidence>
<dbReference type="EC" id="2.7.13.3" evidence="3"/>
<dbReference type="InterPro" id="IPR005467">
    <property type="entry name" value="His_kinase_dom"/>
</dbReference>